<dbReference type="PANTHER" id="PTHR45138">
    <property type="entry name" value="REGULATORY COMPONENTS OF SENSORY TRANSDUCTION SYSTEM"/>
    <property type="match status" value="1"/>
</dbReference>
<keyword evidence="1" id="KW-1133">Transmembrane helix</keyword>
<proteinExistence type="predicted"/>
<comment type="caution">
    <text evidence="3">The sequence shown here is derived from an EMBL/GenBank/DDBJ whole genome shotgun (WGS) entry which is preliminary data.</text>
</comment>
<accession>A0A1W9YUI6</accession>
<dbReference type="CDD" id="cd01949">
    <property type="entry name" value="GGDEF"/>
    <property type="match status" value="1"/>
</dbReference>
<dbReference type="GO" id="GO:0005886">
    <property type="term" value="C:plasma membrane"/>
    <property type="evidence" value="ECO:0007669"/>
    <property type="project" value="TreeGrafter"/>
</dbReference>
<feature type="transmembrane region" description="Helical" evidence="1">
    <location>
        <begin position="118"/>
        <end position="136"/>
    </location>
</feature>
<evidence type="ECO:0000259" key="2">
    <source>
        <dbReference type="PROSITE" id="PS50887"/>
    </source>
</evidence>
<dbReference type="SMART" id="SM00267">
    <property type="entry name" value="GGDEF"/>
    <property type="match status" value="1"/>
</dbReference>
<dbReference type="GO" id="GO:0052621">
    <property type="term" value="F:diguanylate cyclase activity"/>
    <property type="evidence" value="ECO:0007669"/>
    <property type="project" value="TreeGrafter"/>
</dbReference>
<dbReference type="Gene3D" id="3.30.70.270">
    <property type="match status" value="1"/>
</dbReference>
<feature type="transmembrane region" description="Helical" evidence="1">
    <location>
        <begin position="64"/>
        <end position="82"/>
    </location>
</feature>
<dbReference type="AlphaFoldDB" id="A0A1W9YUI6"/>
<dbReference type="InterPro" id="IPR029787">
    <property type="entry name" value="Nucleotide_cyclase"/>
</dbReference>
<keyword evidence="4" id="KW-1185">Reference proteome</keyword>
<dbReference type="SUPFAM" id="SSF55073">
    <property type="entry name" value="Nucleotide cyclase"/>
    <property type="match status" value="1"/>
</dbReference>
<dbReference type="InterPro" id="IPR000160">
    <property type="entry name" value="GGDEF_dom"/>
</dbReference>
<dbReference type="EMBL" id="MVHJ01000015">
    <property type="protein sequence ID" value="ORA03592.1"/>
    <property type="molecule type" value="Genomic_DNA"/>
</dbReference>
<evidence type="ECO:0000256" key="1">
    <source>
        <dbReference type="SAM" id="Phobius"/>
    </source>
</evidence>
<dbReference type="Proteomes" id="UP000192366">
    <property type="component" value="Unassembled WGS sequence"/>
</dbReference>
<dbReference type="GO" id="GO:1902201">
    <property type="term" value="P:negative regulation of bacterial-type flagellum-dependent cell motility"/>
    <property type="evidence" value="ECO:0007669"/>
    <property type="project" value="TreeGrafter"/>
</dbReference>
<keyword evidence="1" id="KW-0472">Membrane</keyword>
<dbReference type="GO" id="GO:0043709">
    <property type="term" value="P:cell adhesion involved in single-species biofilm formation"/>
    <property type="evidence" value="ECO:0007669"/>
    <property type="project" value="TreeGrafter"/>
</dbReference>
<feature type="transmembrane region" description="Helical" evidence="1">
    <location>
        <begin position="39"/>
        <end position="58"/>
    </location>
</feature>
<dbReference type="STRING" id="564198.BST17_18430"/>
<protein>
    <submittedName>
        <fullName evidence="3">GGDEF domain-containing protein</fullName>
    </submittedName>
</protein>
<dbReference type="PANTHER" id="PTHR45138:SF9">
    <property type="entry name" value="DIGUANYLATE CYCLASE DGCM-RELATED"/>
    <property type="match status" value="1"/>
</dbReference>
<reference evidence="3 4" key="1">
    <citation type="submission" date="2017-02" db="EMBL/GenBank/DDBJ databases">
        <title>The new phylogeny of genus Mycobacterium.</title>
        <authorList>
            <person name="Tortoli E."/>
            <person name="Trovato A."/>
            <person name="Cirillo D.M."/>
        </authorList>
    </citation>
    <scope>NUCLEOTIDE SEQUENCE [LARGE SCALE GENOMIC DNA]</scope>
    <source>
        <strain evidence="3 4">DSM 45578</strain>
    </source>
</reference>
<dbReference type="InterPro" id="IPR043128">
    <property type="entry name" value="Rev_trsase/Diguanyl_cyclase"/>
</dbReference>
<feature type="domain" description="GGDEF" evidence="2">
    <location>
        <begin position="233"/>
        <end position="359"/>
    </location>
</feature>
<keyword evidence="1" id="KW-0812">Transmembrane</keyword>
<dbReference type="OrthoDB" id="23692at2"/>
<evidence type="ECO:0000313" key="3">
    <source>
        <dbReference type="EMBL" id="ORA03592.1"/>
    </source>
</evidence>
<organism evidence="3 4">
    <name type="scientific">Mycolicibacterium bacteremicum</name>
    <name type="common">Mycobacterium bacteremicum</name>
    <dbReference type="NCBI Taxonomy" id="564198"/>
    <lineage>
        <taxon>Bacteria</taxon>
        <taxon>Bacillati</taxon>
        <taxon>Actinomycetota</taxon>
        <taxon>Actinomycetes</taxon>
        <taxon>Mycobacteriales</taxon>
        <taxon>Mycobacteriaceae</taxon>
        <taxon>Mycolicibacterium</taxon>
    </lineage>
</organism>
<feature type="transmembrane region" description="Helical" evidence="1">
    <location>
        <begin position="143"/>
        <end position="162"/>
    </location>
</feature>
<dbReference type="Pfam" id="PF00990">
    <property type="entry name" value="GGDEF"/>
    <property type="match status" value="1"/>
</dbReference>
<dbReference type="PROSITE" id="PS50887">
    <property type="entry name" value="GGDEF"/>
    <property type="match status" value="1"/>
</dbReference>
<sequence>MGDGGRSDLLLQWWRQRDDYQWRIEFLRNRGLLPVLRQLIAGIGAVMGLLAAVNAFLPPVNDSPLIRLGWAVVSVGSLAWAARWALRPWPTARASAVLVVYVDVIMTLSALLFGDPNLAMSGIPILLCAGGYVVFFHGPRLHLAHILWCVVSVVGIAVWMVIDTSEHGLQVAVSRAVIALAVTVFILPALQFGFWLLQGSSIQSLTDPLTELTNRRGVDVAVRRLNEGAAAGTDLCALLIDVDGFKSVNDNLGHAVGDEVLIRTARRIRASVCPHAVVVRWGGEEFLVVDRISADQVVGLAERIRAAVAAQAEPPVTVSIGVAVCTEPGSGLHEVIPAADRAMYEAKALGGDRVVASGALC</sequence>
<name>A0A1W9YUI6_MYCBA</name>
<feature type="transmembrane region" description="Helical" evidence="1">
    <location>
        <begin position="94"/>
        <end position="112"/>
    </location>
</feature>
<gene>
    <name evidence="3" type="ORF">BST17_18430</name>
</gene>
<evidence type="ECO:0000313" key="4">
    <source>
        <dbReference type="Proteomes" id="UP000192366"/>
    </source>
</evidence>
<dbReference type="NCBIfam" id="TIGR00254">
    <property type="entry name" value="GGDEF"/>
    <property type="match status" value="1"/>
</dbReference>
<feature type="transmembrane region" description="Helical" evidence="1">
    <location>
        <begin position="174"/>
        <end position="197"/>
    </location>
</feature>
<dbReference type="RefSeq" id="WP_083060336.1">
    <property type="nucleotide sequence ID" value="NZ_JACKVM010000008.1"/>
</dbReference>
<dbReference type="InterPro" id="IPR050469">
    <property type="entry name" value="Diguanylate_Cyclase"/>
</dbReference>